<dbReference type="SUPFAM" id="SSF55073">
    <property type="entry name" value="Nucleotide cyclase"/>
    <property type="match status" value="1"/>
</dbReference>
<dbReference type="SMART" id="SM00028">
    <property type="entry name" value="TPR"/>
    <property type="match status" value="4"/>
</dbReference>
<evidence type="ECO:0000313" key="3">
    <source>
        <dbReference type="Proteomes" id="UP001301012"/>
    </source>
</evidence>
<name>A0ABT7E973_9FIRM</name>
<keyword evidence="3" id="KW-1185">Reference proteome</keyword>
<dbReference type="Pfam" id="PF13424">
    <property type="entry name" value="TPR_12"/>
    <property type="match status" value="1"/>
</dbReference>
<dbReference type="RefSeq" id="WP_284132419.1">
    <property type="nucleotide sequence ID" value="NZ_JASKYM010000002.1"/>
</dbReference>
<evidence type="ECO:0000259" key="1">
    <source>
        <dbReference type="PROSITE" id="PS50887"/>
    </source>
</evidence>
<dbReference type="Gene3D" id="3.30.70.270">
    <property type="match status" value="1"/>
</dbReference>
<dbReference type="Proteomes" id="UP001301012">
    <property type="component" value="Unassembled WGS sequence"/>
</dbReference>
<gene>
    <name evidence="2" type="ORF">QOZ84_07950</name>
</gene>
<comment type="caution">
    <text evidence="2">The sequence shown here is derived from an EMBL/GenBank/DDBJ whole genome shotgun (WGS) entry which is preliminary data.</text>
</comment>
<dbReference type="PANTHER" id="PTHR45138">
    <property type="entry name" value="REGULATORY COMPONENTS OF SENSORY TRANSDUCTION SYSTEM"/>
    <property type="match status" value="1"/>
</dbReference>
<dbReference type="PANTHER" id="PTHR45138:SF9">
    <property type="entry name" value="DIGUANYLATE CYCLASE DGCM-RELATED"/>
    <property type="match status" value="1"/>
</dbReference>
<dbReference type="InterPro" id="IPR043128">
    <property type="entry name" value="Rev_trsase/Diguanyl_cyclase"/>
</dbReference>
<dbReference type="Pfam" id="PF00990">
    <property type="entry name" value="GGDEF"/>
    <property type="match status" value="1"/>
</dbReference>
<dbReference type="Gene3D" id="1.25.40.10">
    <property type="entry name" value="Tetratricopeptide repeat domain"/>
    <property type="match status" value="2"/>
</dbReference>
<reference evidence="2 3" key="1">
    <citation type="submission" date="2023-05" db="EMBL/GenBank/DDBJ databases">
        <title>Rombocin, a short stable natural nisin variant, displays selective antimicrobial activity against Listeria monocytogenes and employs dual mode of action to kill target bacterial strains.</title>
        <authorList>
            <person name="Wambui J."/>
            <person name="Stephan R."/>
            <person name="Kuipers O.P."/>
        </authorList>
    </citation>
    <scope>NUCLEOTIDE SEQUENCE [LARGE SCALE GENOMIC DNA]</scope>
    <source>
        <strain evidence="2 3">RC002</strain>
    </source>
</reference>
<dbReference type="NCBIfam" id="TIGR00254">
    <property type="entry name" value="GGDEF"/>
    <property type="match status" value="1"/>
</dbReference>
<evidence type="ECO:0000313" key="2">
    <source>
        <dbReference type="EMBL" id="MDK2563479.1"/>
    </source>
</evidence>
<dbReference type="InterPro" id="IPR000160">
    <property type="entry name" value="GGDEF_dom"/>
</dbReference>
<sequence>MDYLEIIIVKVYEQIDELEKNNNYLELVKVYYLLALELTLKNQITESIVWWEKSLEISKKLNNNFCSGKIYSRLSYSNMKKNNYTISRRLFIKSITLLKKENNIQQITLAYIQRLLSIRWQEKNKNIIRVYLDKVLGLMKYFMEGMKIGEKYGIIEMNALVLYYLGSIYLDYINNPSEAIRNLEPLIYNSKYDFMNKELKGSSFVALINAYIDEEKLEDARVCINYGNEYLKYINYNIDEGTKIMLVYLEAKLISKGYKDIEKGLDYALSANDRYKKNLSTFKYTYFDYNINNIIGDLYFKLGDHTKSIEYYQESIKNSKNWGNIYKKNAYYSLARVYEYQQNYKEALKYYKICENIFSEFEKIYKEEEIKNLDIYNSIMKEESYRDELTKLFNRCYLSEIIKNNVALKNISIIMIDIDYFKYYNDNYGHIKGDKVLISVSQSIKNSCSECEDEVIRYGGEEFLIISYSQDNDYIKKLPNEILKNINELNIEHNYSKVSNNITVSIGVSRGDINISDDYNTLIKEADKALYISKKQGRNRVTQSEI</sequence>
<dbReference type="CDD" id="cd01949">
    <property type="entry name" value="GGDEF"/>
    <property type="match status" value="1"/>
</dbReference>
<dbReference type="PROSITE" id="PS50887">
    <property type="entry name" value="GGDEF"/>
    <property type="match status" value="1"/>
</dbReference>
<dbReference type="SUPFAM" id="SSF48452">
    <property type="entry name" value="TPR-like"/>
    <property type="match status" value="2"/>
</dbReference>
<dbReference type="InterPro" id="IPR011990">
    <property type="entry name" value="TPR-like_helical_dom_sf"/>
</dbReference>
<organism evidence="2 3">
    <name type="scientific">Romboutsia sedimentorum</name>
    <dbReference type="NCBI Taxonomy" id="1368474"/>
    <lineage>
        <taxon>Bacteria</taxon>
        <taxon>Bacillati</taxon>
        <taxon>Bacillota</taxon>
        <taxon>Clostridia</taxon>
        <taxon>Peptostreptococcales</taxon>
        <taxon>Peptostreptococcaceae</taxon>
        <taxon>Romboutsia</taxon>
    </lineage>
</organism>
<dbReference type="InterPro" id="IPR019734">
    <property type="entry name" value="TPR_rpt"/>
</dbReference>
<protein>
    <submittedName>
        <fullName evidence="2">Diguanylate cyclase</fullName>
    </submittedName>
</protein>
<accession>A0ABT7E973</accession>
<proteinExistence type="predicted"/>
<dbReference type="EMBL" id="JASKYM010000002">
    <property type="protein sequence ID" value="MDK2563479.1"/>
    <property type="molecule type" value="Genomic_DNA"/>
</dbReference>
<dbReference type="InterPro" id="IPR029787">
    <property type="entry name" value="Nucleotide_cyclase"/>
</dbReference>
<dbReference type="SMART" id="SM00267">
    <property type="entry name" value="GGDEF"/>
    <property type="match status" value="1"/>
</dbReference>
<feature type="domain" description="GGDEF" evidence="1">
    <location>
        <begin position="409"/>
        <end position="546"/>
    </location>
</feature>
<dbReference type="InterPro" id="IPR050469">
    <property type="entry name" value="Diguanylate_Cyclase"/>
</dbReference>